<reference evidence="4" key="1">
    <citation type="submission" date="2020-04" db="EMBL/GenBank/DDBJ databases">
        <title>Hybrid Assembly of Korean Phytophthora infestans isolates.</title>
        <authorList>
            <person name="Prokchorchik M."/>
            <person name="Lee Y."/>
            <person name="Seo J."/>
            <person name="Cho J.-H."/>
            <person name="Park Y.-E."/>
            <person name="Jang D.-C."/>
            <person name="Im J.-S."/>
            <person name="Choi J.-G."/>
            <person name="Park H.-J."/>
            <person name="Lee G.-B."/>
            <person name="Lee Y.-G."/>
            <person name="Hong S.-Y."/>
            <person name="Cho K."/>
            <person name="Sohn K.H."/>
        </authorList>
    </citation>
    <scope>NUCLEOTIDE SEQUENCE</scope>
    <source>
        <strain evidence="4">KR_1_A1</strain>
    </source>
</reference>
<feature type="compositionally biased region" description="Basic and acidic residues" evidence="2">
    <location>
        <begin position="1115"/>
        <end position="1125"/>
    </location>
</feature>
<dbReference type="InterPro" id="IPR053233">
    <property type="entry name" value="ABRA-related"/>
</dbReference>
<keyword evidence="1" id="KW-0175">Coiled coil</keyword>
<feature type="region of interest" description="Disordered" evidence="2">
    <location>
        <begin position="553"/>
        <end position="572"/>
    </location>
</feature>
<feature type="coiled-coil region" evidence="1">
    <location>
        <begin position="279"/>
        <end position="329"/>
    </location>
</feature>
<feature type="region of interest" description="Disordered" evidence="2">
    <location>
        <begin position="1613"/>
        <end position="1638"/>
    </location>
</feature>
<feature type="compositionally biased region" description="Basic residues" evidence="2">
    <location>
        <begin position="1571"/>
        <end position="1581"/>
    </location>
</feature>
<dbReference type="InterPro" id="IPR036020">
    <property type="entry name" value="WW_dom_sf"/>
</dbReference>
<evidence type="ECO:0000313" key="5">
    <source>
        <dbReference type="Proteomes" id="UP000602510"/>
    </source>
</evidence>
<dbReference type="SUPFAM" id="SSF51045">
    <property type="entry name" value="WW domain"/>
    <property type="match status" value="1"/>
</dbReference>
<evidence type="ECO:0000256" key="1">
    <source>
        <dbReference type="SAM" id="Coils"/>
    </source>
</evidence>
<evidence type="ECO:0000259" key="3">
    <source>
        <dbReference type="PROSITE" id="PS50020"/>
    </source>
</evidence>
<dbReference type="PROSITE" id="PS01159">
    <property type="entry name" value="WW_DOMAIN_1"/>
    <property type="match status" value="1"/>
</dbReference>
<feature type="compositionally biased region" description="Basic and acidic residues" evidence="2">
    <location>
        <begin position="99"/>
        <end position="117"/>
    </location>
</feature>
<dbReference type="PANTHER" id="PTHR21715">
    <property type="entry name" value="RH04127P"/>
    <property type="match status" value="1"/>
</dbReference>
<feature type="coiled-coil region" evidence="1">
    <location>
        <begin position="903"/>
        <end position="972"/>
    </location>
</feature>
<name>A0A833T4A0_PHYIN</name>
<dbReference type="PROSITE" id="PS50020">
    <property type="entry name" value="WW_DOMAIN_2"/>
    <property type="match status" value="1"/>
</dbReference>
<feature type="region of interest" description="Disordered" evidence="2">
    <location>
        <begin position="1675"/>
        <end position="1710"/>
    </location>
</feature>
<evidence type="ECO:0000256" key="2">
    <source>
        <dbReference type="SAM" id="MobiDB-lite"/>
    </source>
</evidence>
<accession>A0A833T4A0</accession>
<keyword evidence="5" id="KW-1185">Reference proteome</keyword>
<sequence length="1896" mass="216695">MEGGDSIVLEEEIDPNYEPTEKEVLEYATWLGMDLEAERDLFWIAREGLKAPLPENWKPCKTTDTEEIYYFNFATGQSTWDHPCDEFYRNLYEEHKQKRHAKDAQETDEKKKAKEDVAELLGRKSGGKKKKGALVKAEPLSGPTLGGKANPLEKKPLFGLSGRLGSLGSSGLGGGGGGGGLKPVAGLGPLKGEAKDVGGLDSIADNFKGNELTRPLSRTPLGSALGKKPLLSSSPSASMGTGNSKANTDADFEEKKRERLARDHAEKLREIQNAHDSDVEALRKKLKAQLEDVQDAEEMKLRREMEMKKKDLENQFDREENALQRSRKDQLKRLETENETAITHKKEDLDRYFMSETDKLRLIHETKKREIQEDFEQEYKELTDKMKSLIGEKKDAIQLAGELKAEIERLGDLRMILEQDLDAVGRQKDAVSRDKEAVEQERDSAQREVQELWKRLLEVNRAESSNAFIEVCAKCPALEGQVSSLKSECVEAHSKVDRLQKELIAVTLELKGAKRNINKLERTLRDREAALQQETAALEEELSSLRAESSELRTKLVGQRESSSPTTEEARQMDMLQKQLAAAHAEVVSTKNELSELQDEHAVVLKTNIQIKEQLMKESNERKNLHERLDLKTEQDAQEIMTEVEMYQQQVQALQKQVDCEVQAGKEKEDACDSLRREMVALEQAKRSLEASVGQLELDKLQMHSNGPDNRRDKERLTDLEKEKSQLEGQQSSLKQEVSAEKIAFLHDKDTAETQRRLGQREIEEPRKQLTETNQRDSVTEKCAQCSVWEDQVSSLKRECSQAHSEVEQAWIKLADLRQETEARSKAEREDAKAASANLPQKMDDTAKAFQDQEALLKREATALQHRLSTVEAESIEVKNKWEFLQAGKDIASLRESDVLSCSSVAREQLKTLERQLATSQAEVASLQAERLELQHQHNTLQSANAQTKDLLKRESAEKKELHRKLDAKIKDLTHCLAATTEKHQQQILSLQQQVESESRARRDRDDACDALRKEFHALEQAKRKMDTQSGQLESDKRHLESEKAMLALRLDAMSISRKRDEKSVISVEEALSDKRLKVEQLRANLRVVEVDKEHLETRMKVLNQELEQLQTKTHRLEAEHETKRARSQSMVKERDTVSQRHQSLVDELESSQRKRRALSTEVSELQCQLSKSKKNEQTAANKMEQSAQQLCKLEQQVERDEFATKMKLQQLEVELASVLHAKERTEMQLQARDKELAAAKDEVSRIEGETEALHAHVKSLLSDKEEVQAALLSANMANVASASANRDSAKSVSASTDVMMVKLQLADTDRTELKLHLADISAQLENSTRRCASLEVRCRDQSVEIESLHVQVASFRSASQRMHLSALESLQLVERLEYEHKKRTLRSDFLNQLRDFQEREEQALARHKARLRAQYERHLEDLVAELEKMRQQRVEQEEALSVHMIQQIRQERDVKRNEAKRQVREELKLFEQELHERKARDIEIICKAIERDEDELGARLREIRQVAREEELVKQQKASPVFCKAEAPASPGQQSYRRHVIHNQPESLDEDDDPAVRKRAKTTSSQTRRSDHRHTKDTKMYQKWKHRLQEEVDLLVNARTLVAHQRQGLTKQAQQLKASKNEWKRNSRVSEANPNQQEVKRMLDGNMANWSEGMRRLHQQEAWVKQREQKLAKIKSSVERRRRGSAYKRDNNLSGPSDSSSDEGDWSDFSNQSELASTLEKLERLDEDLASDAGGFSGVFRRQVDDHVQGNGFHPVYPPQSYAIQREGAYRYPFCPPLGYLTPRRAIHAAGDLAGPDSRWIRSQRSGFGLRSHRFEIAPISSSASHADQVYQQRISRWAKGREKVQHAATNHASWLSSLCEELKEYGAKYTRVDRESEDTRGGAQFAQEGGAKYN</sequence>
<feature type="region of interest" description="Disordered" evidence="2">
    <location>
        <begin position="206"/>
        <end position="257"/>
    </location>
</feature>
<feature type="compositionally biased region" description="Low complexity" evidence="2">
    <location>
        <begin position="221"/>
        <end position="238"/>
    </location>
</feature>
<dbReference type="Gene3D" id="3.30.1470.10">
    <property type="entry name" value="Photosystem I PsaD, reaction center subunit II"/>
    <property type="match status" value="1"/>
</dbReference>
<dbReference type="Gene3D" id="1.10.287.1490">
    <property type="match status" value="1"/>
</dbReference>
<feature type="region of interest" description="Disordered" evidence="2">
    <location>
        <begin position="99"/>
        <end position="151"/>
    </location>
</feature>
<organism evidence="4 5">
    <name type="scientific">Phytophthora infestans</name>
    <name type="common">Potato late blight agent</name>
    <name type="synonym">Botrytis infestans</name>
    <dbReference type="NCBI Taxonomy" id="4787"/>
    <lineage>
        <taxon>Eukaryota</taxon>
        <taxon>Sar</taxon>
        <taxon>Stramenopiles</taxon>
        <taxon>Oomycota</taxon>
        <taxon>Peronosporomycetes</taxon>
        <taxon>Peronosporales</taxon>
        <taxon>Peronosporaceae</taxon>
        <taxon>Phytophthora</taxon>
    </lineage>
</organism>
<dbReference type="PANTHER" id="PTHR21715:SF0">
    <property type="entry name" value="RH04127P"/>
    <property type="match status" value="1"/>
</dbReference>
<dbReference type="Proteomes" id="UP000602510">
    <property type="component" value="Unassembled WGS sequence"/>
</dbReference>
<comment type="caution">
    <text evidence="4">The sequence shown here is derived from an EMBL/GenBank/DDBJ whole genome shotgun (WGS) entry which is preliminary data.</text>
</comment>
<feature type="region of interest" description="Disordered" evidence="2">
    <location>
        <begin position="1545"/>
        <end position="1581"/>
    </location>
</feature>
<feature type="region of interest" description="Disordered" evidence="2">
    <location>
        <begin position="751"/>
        <end position="774"/>
    </location>
</feature>
<dbReference type="SMART" id="SM00456">
    <property type="entry name" value="WW"/>
    <property type="match status" value="1"/>
</dbReference>
<feature type="region of interest" description="Disordered" evidence="2">
    <location>
        <begin position="1113"/>
        <end position="1158"/>
    </location>
</feature>
<dbReference type="Pfam" id="PF00397">
    <property type="entry name" value="WW"/>
    <property type="match status" value="1"/>
</dbReference>
<feature type="coiled-coil region" evidence="1">
    <location>
        <begin position="372"/>
        <end position="455"/>
    </location>
</feature>
<dbReference type="InterPro" id="IPR001202">
    <property type="entry name" value="WW_dom"/>
</dbReference>
<dbReference type="CDD" id="cd00201">
    <property type="entry name" value="WW"/>
    <property type="match status" value="1"/>
</dbReference>
<feature type="domain" description="WW" evidence="3">
    <location>
        <begin position="51"/>
        <end position="85"/>
    </location>
</feature>
<dbReference type="EMBL" id="WSZM01000415">
    <property type="protein sequence ID" value="KAF4033581.1"/>
    <property type="molecule type" value="Genomic_DNA"/>
</dbReference>
<protein>
    <submittedName>
        <fullName evidence="4">Putative WW domain-containing protein</fullName>
    </submittedName>
</protein>
<feature type="coiled-coil region" evidence="1">
    <location>
        <begin position="1409"/>
        <end position="1481"/>
    </location>
</feature>
<evidence type="ECO:0000313" key="4">
    <source>
        <dbReference type="EMBL" id="KAF4033581.1"/>
    </source>
</evidence>
<feature type="region of interest" description="Disordered" evidence="2">
    <location>
        <begin position="1875"/>
        <end position="1896"/>
    </location>
</feature>
<proteinExistence type="predicted"/>
<feature type="coiled-coil region" evidence="1">
    <location>
        <begin position="1209"/>
        <end position="1250"/>
    </location>
</feature>
<gene>
    <name evidence="4" type="ORF">GN244_ATG14490</name>
</gene>